<organism evidence="2 3">
    <name type="scientific">Araneus ventricosus</name>
    <name type="common">Orbweaver spider</name>
    <name type="synonym">Epeira ventricosa</name>
    <dbReference type="NCBI Taxonomy" id="182803"/>
    <lineage>
        <taxon>Eukaryota</taxon>
        <taxon>Metazoa</taxon>
        <taxon>Ecdysozoa</taxon>
        <taxon>Arthropoda</taxon>
        <taxon>Chelicerata</taxon>
        <taxon>Arachnida</taxon>
        <taxon>Araneae</taxon>
        <taxon>Araneomorphae</taxon>
        <taxon>Entelegynae</taxon>
        <taxon>Araneoidea</taxon>
        <taxon>Araneidae</taxon>
        <taxon>Araneus</taxon>
    </lineage>
</organism>
<feature type="region of interest" description="Disordered" evidence="1">
    <location>
        <begin position="48"/>
        <end position="76"/>
    </location>
</feature>
<dbReference type="Proteomes" id="UP000499080">
    <property type="component" value="Unassembled WGS sequence"/>
</dbReference>
<evidence type="ECO:0000313" key="3">
    <source>
        <dbReference type="Proteomes" id="UP000499080"/>
    </source>
</evidence>
<evidence type="ECO:0000313" key="2">
    <source>
        <dbReference type="EMBL" id="GBM73591.1"/>
    </source>
</evidence>
<dbReference type="EMBL" id="BGPR01002447">
    <property type="protein sequence ID" value="GBM73591.1"/>
    <property type="molecule type" value="Genomic_DNA"/>
</dbReference>
<reference evidence="2 3" key="1">
    <citation type="journal article" date="2019" name="Sci. Rep.">
        <title>Orb-weaving spider Araneus ventricosus genome elucidates the spidroin gene catalogue.</title>
        <authorList>
            <person name="Kono N."/>
            <person name="Nakamura H."/>
            <person name="Ohtoshi R."/>
            <person name="Moran D.A.P."/>
            <person name="Shinohara A."/>
            <person name="Yoshida Y."/>
            <person name="Fujiwara M."/>
            <person name="Mori M."/>
            <person name="Tomita M."/>
            <person name="Arakawa K."/>
        </authorList>
    </citation>
    <scope>NUCLEOTIDE SEQUENCE [LARGE SCALE GENOMIC DNA]</scope>
</reference>
<keyword evidence="3" id="KW-1185">Reference proteome</keyword>
<proteinExistence type="predicted"/>
<sequence>MYCQCFGETNRACGLLLFWRDQERLRTSTVLRDQESLWISTILDKQESERTTTPWRNQESLAGKPEPPLLTPVLKG</sequence>
<comment type="caution">
    <text evidence="2">The sequence shown here is derived from an EMBL/GenBank/DDBJ whole genome shotgun (WGS) entry which is preliminary data.</text>
</comment>
<accession>A0A4Y2I775</accession>
<protein>
    <submittedName>
        <fullName evidence="2">Uncharacterized protein</fullName>
    </submittedName>
</protein>
<gene>
    <name evidence="2" type="ORF">AVEN_140224_1</name>
</gene>
<dbReference type="AlphaFoldDB" id="A0A4Y2I775"/>
<feature type="compositionally biased region" description="Polar residues" evidence="1">
    <location>
        <begin position="51"/>
        <end position="60"/>
    </location>
</feature>
<name>A0A4Y2I775_ARAVE</name>
<evidence type="ECO:0000256" key="1">
    <source>
        <dbReference type="SAM" id="MobiDB-lite"/>
    </source>
</evidence>